<evidence type="ECO:0000256" key="1">
    <source>
        <dbReference type="SAM" id="SignalP"/>
    </source>
</evidence>
<keyword evidence="1" id="KW-0732">Signal</keyword>
<name>A0A173WHS2_9BACE</name>
<accession>A0A173WHS2</accession>
<sequence>MKNKIYNISHICFLMLISCFLLGSCMSDTINLDPDKIQEEELDKDNLWGSYLTTMQRRVVPEDVNLFQRSEDLFGNMYSGYFAGTQNWEGGANGTTYAISNEWKDAPFKSAFVEFLSSWNILRQKVDSTSVLFAVGEIVKVEAMHKATDMYGPLPYLKFGLTNPVPYDSQQAIYESFFKELDHAIDILVKFDQANPSSKALVKFDLIFNSNIPNWIRFANSLKLRLAMRISAVYEDAQKIAEAAVAHPYGVIESNDNNPTMQSNSNLSFTYNNPIHSISSAEGYEEDVMGATMDAYLNGFEDPRRAVFFALSSNGNYRGLRNGHKNGDIFKGDEGLSKPNIQQGTPYIWMTAAEVFFLRAEGALKQWDMKGTPEALYKSGIRASFEQHGVKNVENYLVSTKVPARYPGFKASPSAPAPSDITVVWNTNSTKKQLEQIITQKWIAMYPLGQEAWSEFRRTGYPKIYEIVNNESGGVISTSIQIRRVPFPYSEYLGNKDEVEKAIKLLNGPDTGATRLWWDLADK</sequence>
<dbReference type="AlphaFoldDB" id="A0A173WHS2"/>
<feature type="signal peptide" evidence="1">
    <location>
        <begin position="1"/>
        <end position="23"/>
    </location>
</feature>
<keyword evidence="2" id="KW-0449">Lipoprotein</keyword>
<proteinExistence type="predicted"/>
<feature type="chain" id="PRO_5008014656" evidence="1">
    <location>
        <begin position="24"/>
        <end position="523"/>
    </location>
</feature>
<dbReference type="STRING" id="338188.ERS852397_00112"/>
<reference evidence="2 3" key="1">
    <citation type="submission" date="2015-09" db="EMBL/GenBank/DDBJ databases">
        <authorList>
            <consortium name="Pathogen Informatics"/>
        </authorList>
    </citation>
    <scope>NUCLEOTIDE SEQUENCE [LARGE SCALE GENOMIC DNA]</scope>
    <source>
        <strain evidence="2 3">2789STDY5608840</strain>
    </source>
</reference>
<dbReference type="InterPro" id="IPR011990">
    <property type="entry name" value="TPR-like_helical_dom_sf"/>
</dbReference>
<dbReference type="SUPFAM" id="SSF48452">
    <property type="entry name" value="TPR-like"/>
    <property type="match status" value="1"/>
</dbReference>
<gene>
    <name evidence="2" type="ORF">ERS852397_00112</name>
</gene>
<dbReference type="PROSITE" id="PS51257">
    <property type="entry name" value="PROKAR_LIPOPROTEIN"/>
    <property type="match status" value="1"/>
</dbReference>
<evidence type="ECO:0000313" key="2">
    <source>
        <dbReference type="EMBL" id="CUN39051.1"/>
    </source>
</evidence>
<dbReference type="EMBL" id="CYZH01000001">
    <property type="protein sequence ID" value="CUN39051.1"/>
    <property type="molecule type" value="Genomic_DNA"/>
</dbReference>
<dbReference type="RefSeq" id="WP_055278209.1">
    <property type="nucleotide sequence ID" value="NZ_CABIXA010000001.1"/>
</dbReference>
<dbReference type="Pfam" id="PF12741">
    <property type="entry name" value="SusD-like"/>
    <property type="match status" value="1"/>
</dbReference>
<protein>
    <submittedName>
        <fullName evidence="2">Lipoprotein</fullName>
    </submittedName>
</protein>
<dbReference type="Proteomes" id="UP000095517">
    <property type="component" value="Unassembled WGS sequence"/>
</dbReference>
<dbReference type="InterPro" id="IPR024302">
    <property type="entry name" value="SusD-like"/>
</dbReference>
<organism evidence="2 3">
    <name type="scientific">Bacteroides finegoldii</name>
    <dbReference type="NCBI Taxonomy" id="338188"/>
    <lineage>
        <taxon>Bacteria</taxon>
        <taxon>Pseudomonadati</taxon>
        <taxon>Bacteroidota</taxon>
        <taxon>Bacteroidia</taxon>
        <taxon>Bacteroidales</taxon>
        <taxon>Bacteroidaceae</taxon>
        <taxon>Bacteroides</taxon>
    </lineage>
</organism>
<evidence type="ECO:0000313" key="3">
    <source>
        <dbReference type="Proteomes" id="UP000095517"/>
    </source>
</evidence>
<dbReference type="Gene3D" id="1.25.40.390">
    <property type="match status" value="1"/>
</dbReference>